<dbReference type="OrthoDB" id="3248548at2759"/>
<dbReference type="AlphaFoldDB" id="A0A067SE64"/>
<accession>A0A067SE64</accession>
<dbReference type="EMBL" id="KL142409">
    <property type="protein sequence ID" value="KDR68292.1"/>
    <property type="molecule type" value="Genomic_DNA"/>
</dbReference>
<keyword evidence="2" id="KW-1185">Reference proteome</keyword>
<name>A0A067SE64_GALM3</name>
<evidence type="ECO:0000313" key="1">
    <source>
        <dbReference type="EMBL" id="KDR68292.1"/>
    </source>
</evidence>
<dbReference type="Proteomes" id="UP000027222">
    <property type="component" value="Unassembled WGS sequence"/>
</dbReference>
<dbReference type="HOGENOM" id="CLU_067840_0_0_1"/>
<sequence>MSTTIAELREFLADPSLPESLYPVLTALIAEEQINQSTSTSSTVNWKYFVSEHGEKFNPPLVNDYLTTMIILPTEKTPSYDLPLSFHTRLTMGAWPWMDVYGEKGSQMTEGDTLRLLDPFLIPLIALFRGRIINMPEEPTPESTGGKVKHEILVIEGAVFIIIELKHLLTGAPFADYVAQLFLAILSAVNRNSKYDLNTLKVHGLLSDFTTFKFFKYDPKTKIFFNDETLSVGPSREHVCTDMIEVTNKIFGILLNGYIASLEVITKKSGSRDNMNNPEVSAPISLTSTKDWATALHFANQCRDKFKEEADTVTSIEERGIKALALLDKRYAVLPKKNHTIVLNHFFAL</sequence>
<protein>
    <submittedName>
        <fullName evidence="1">Uncharacterized protein</fullName>
    </submittedName>
</protein>
<evidence type="ECO:0000313" key="2">
    <source>
        <dbReference type="Proteomes" id="UP000027222"/>
    </source>
</evidence>
<reference evidence="2" key="1">
    <citation type="journal article" date="2014" name="Proc. Natl. Acad. Sci. U.S.A.">
        <title>Extensive sampling of basidiomycete genomes demonstrates inadequacy of the white-rot/brown-rot paradigm for wood decay fungi.</title>
        <authorList>
            <person name="Riley R."/>
            <person name="Salamov A.A."/>
            <person name="Brown D.W."/>
            <person name="Nagy L.G."/>
            <person name="Floudas D."/>
            <person name="Held B.W."/>
            <person name="Levasseur A."/>
            <person name="Lombard V."/>
            <person name="Morin E."/>
            <person name="Otillar R."/>
            <person name="Lindquist E.A."/>
            <person name="Sun H."/>
            <person name="LaButti K.M."/>
            <person name="Schmutz J."/>
            <person name="Jabbour D."/>
            <person name="Luo H."/>
            <person name="Baker S.E."/>
            <person name="Pisabarro A.G."/>
            <person name="Walton J.D."/>
            <person name="Blanchette R.A."/>
            <person name="Henrissat B."/>
            <person name="Martin F."/>
            <person name="Cullen D."/>
            <person name="Hibbett D.S."/>
            <person name="Grigoriev I.V."/>
        </authorList>
    </citation>
    <scope>NUCLEOTIDE SEQUENCE [LARGE SCALE GENOMIC DNA]</scope>
    <source>
        <strain evidence="2">CBS 339.88</strain>
    </source>
</reference>
<gene>
    <name evidence="1" type="ORF">GALMADRAFT_1354771</name>
</gene>
<proteinExistence type="predicted"/>
<organism evidence="1 2">
    <name type="scientific">Galerina marginata (strain CBS 339.88)</name>
    <dbReference type="NCBI Taxonomy" id="685588"/>
    <lineage>
        <taxon>Eukaryota</taxon>
        <taxon>Fungi</taxon>
        <taxon>Dikarya</taxon>
        <taxon>Basidiomycota</taxon>
        <taxon>Agaricomycotina</taxon>
        <taxon>Agaricomycetes</taxon>
        <taxon>Agaricomycetidae</taxon>
        <taxon>Agaricales</taxon>
        <taxon>Agaricineae</taxon>
        <taxon>Strophariaceae</taxon>
        <taxon>Galerina</taxon>
    </lineage>
</organism>